<comment type="caution">
    <text evidence="2">The sequence shown here is derived from an EMBL/GenBank/DDBJ whole genome shotgun (WGS) entry which is preliminary data.</text>
</comment>
<sequence length="343" mass="39340">MAHALHQKTEIEVEENDFVSFFSAEDPTAFLGVITKPGKSMVSLYVLSGPNKNMNIEVWIKHIRFIGRGFCIDKYCQLKENRVQLDYRSLYSFFNKALIPSQFQEEMGIPKLVYDIGEHFPFVVTLSDRLQSTNRVKSKDDSCVPLPSVKIKKKHKLFFSHSERQSPEVLLDSPRDSLGSLGTRKWSLSSEPDMLKEAAASDLEARSSLLKTYQSTKERIVKMLLNINEKVSPKGKKMKEESKEKYVDPAQDLPVDVGEGNFPPQEDLPSDSTHYVQYLSGNKKSDFYRRFKSHRRQCQELKNLMFSGRCLRLPPIPLVTGPNSSQRGIRFCVNVNCHEYPSY</sequence>
<evidence type="ECO:0000313" key="2">
    <source>
        <dbReference type="EMBL" id="OAO11875.1"/>
    </source>
</evidence>
<proteinExistence type="predicted"/>
<protein>
    <submittedName>
        <fullName evidence="2">Uncharacterized protein</fullName>
    </submittedName>
</protein>
<keyword evidence="3" id="KW-1185">Reference proteome</keyword>
<reference evidence="2 3" key="1">
    <citation type="submission" date="2016-05" db="EMBL/GenBank/DDBJ databases">
        <title>Nuclear genome of Blastocystis sp. subtype 1 NandII.</title>
        <authorList>
            <person name="Gentekaki E."/>
            <person name="Curtis B."/>
            <person name="Stairs C."/>
            <person name="Eme L."/>
            <person name="Herman E."/>
            <person name="Klimes V."/>
            <person name="Arias M.C."/>
            <person name="Elias M."/>
            <person name="Hilliou F."/>
            <person name="Klute M."/>
            <person name="Malik S.-B."/>
            <person name="Pightling A."/>
            <person name="Rachubinski R."/>
            <person name="Salas D."/>
            <person name="Schlacht A."/>
            <person name="Suga H."/>
            <person name="Archibald J."/>
            <person name="Ball S.G."/>
            <person name="Clark G."/>
            <person name="Dacks J."/>
            <person name="Van Der Giezen M."/>
            <person name="Tsaousis A."/>
            <person name="Roger A."/>
        </authorList>
    </citation>
    <scope>NUCLEOTIDE SEQUENCE [LARGE SCALE GENOMIC DNA]</scope>
    <source>
        <strain evidence="3">ATCC 50177 / NandII</strain>
    </source>
</reference>
<organism evidence="2 3">
    <name type="scientific">Blastocystis sp. subtype 1 (strain ATCC 50177 / NandII)</name>
    <dbReference type="NCBI Taxonomy" id="478820"/>
    <lineage>
        <taxon>Eukaryota</taxon>
        <taxon>Sar</taxon>
        <taxon>Stramenopiles</taxon>
        <taxon>Bigyra</taxon>
        <taxon>Opalozoa</taxon>
        <taxon>Opalinata</taxon>
        <taxon>Blastocystidae</taxon>
        <taxon>Blastocystis</taxon>
    </lineage>
</organism>
<evidence type="ECO:0000256" key="1">
    <source>
        <dbReference type="SAM" id="MobiDB-lite"/>
    </source>
</evidence>
<dbReference type="Proteomes" id="UP000078348">
    <property type="component" value="Unassembled WGS sequence"/>
</dbReference>
<feature type="region of interest" description="Disordered" evidence="1">
    <location>
        <begin position="235"/>
        <end position="256"/>
    </location>
</feature>
<feature type="compositionally biased region" description="Basic and acidic residues" evidence="1">
    <location>
        <begin position="238"/>
        <end position="247"/>
    </location>
</feature>
<evidence type="ECO:0000313" key="3">
    <source>
        <dbReference type="Proteomes" id="UP000078348"/>
    </source>
</evidence>
<dbReference type="AlphaFoldDB" id="A0A196S3Z6"/>
<dbReference type="EMBL" id="LXWW01000577">
    <property type="protein sequence ID" value="OAO11875.1"/>
    <property type="molecule type" value="Genomic_DNA"/>
</dbReference>
<accession>A0A196S3Z6</accession>
<name>A0A196S3Z6_BLAHN</name>
<gene>
    <name evidence="2" type="ORF">AV274_6488</name>
</gene>